<comment type="caution">
    <text evidence="2">The sequence shown here is derived from an EMBL/GenBank/DDBJ whole genome shotgun (WGS) entry which is preliminary data.</text>
</comment>
<dbReference type="EMBL" id="JAJTTA010000002">
    <property type="protein sequence ID" value="MCF0040870.1"/>
    <property type="molecule type" value="Genomic_DNA"/>
</dbReference>
<evidence type="ECO:0000313" key="2">
    <source>
        <dbReference type="EMBL" id="MCF0040870.1"/>
    </source>
</evidence>
<dbReference type="PANTHER" id="PTHR43162:SF1">
    <property type="entry name" value="PRESTALK A DIFFERENTIATION PROTEIN A"/>
    <property type="match status" value="1"/>
</dbReference>
<dbReference type="InterPro" id="IPR036291">
    <property type="entry name" value="NAD(P)-bd_dom_sf"/>
</dbReference>
<feature type="domain" description="NAD(P)-binding" evidence="1">
    <location>
        <begin position="7"/>
        <end position="166"/>
    </location>
</feature>
<dbReference type="SUPFAM" id="SSF51735">
    <property type="entry name" value="NAD(P)-binding Rossmann-fold domains"/>
    <property type="match status" value="1"/>
</dbReference>
<reference evidence="2" key="1">
    <citation type="submission" date="2021-12" db="EMBL/GenBank/DDBJ databases">
        <title>Novel species in genus Dyadobacter.</title>
        <authorList>
            <person name="Ma C."/>
        </authorList>
    </citation>
    <scope>NUCLEOTIDE SEQUENCE</scope>
    <source>
        <strain evidence="2">CY399</strain>
    </source>
</reference>
<accession>A0A9X1PA88</accession>
<protein>
    <submittedName>
        <fullName evidence="2">NAD(P)H-binding protein</fullName>
    </submittedName>
</protein>
<dbReference type="PANTHER" id="PTHR43162">
    <property type="match status" value="1"/>
</dbReference>
<evidence type="ECO:0000259" key="1">
    <source>
        <dbReference type="Pfam" id="PF13460"/>
    </source>
</evidence>
<dbReference type="RefSeq" id="WP_234613371.1">
    <property type="nucleotide sequence ID" value="NZ_CP098806.1"/>
</dbReference>
<dbReference type="Pfam" id="PF13460">
    <property type="entry name" value="NAD_binding_10"/>
    <property type="match status" value="1"/>
</dbReference>
<name>A0A9X1PA88_9BACT</name>
<dbReference type="AlphaFoldDB" id="A0A9X1PA88"/>
<keyword evidence="3" id="KW-1185">Reference proteome</keyword>
<dbReference type="Gene3D" id="3.90.25.10">
    <property type="entry name" value="UDP-galactose 4-epimerase, domain 1"/>
    <property type="match status" value="1"/>
</dbReference>
<evidence type="ECO:0000313" key="3">
    <source>
        <dbReference type="Proteomes" id="UP001139700"/>
    </source>
</evidence>
<dbReference type="InterPro" id="IPR051604">
    <property type="entry name" value="Ergot_Alk_Oxidoreductase"/>
</dbReference>
<dbReference type="Gene3D" id="3.40.50.720">
    <property type="entry name" value="NAD(P)-binding Rossmann-like Domain"/>
    <property type="match status" value="1"/>
</dbReference>
<proteinExistence type="predicted"/>
<dbReference type="InterPro" id="IPR016040">
    <property type="entry name" value="NAD(P)-bd_dom"/>
</dbReference>
<gene>
    <name evidence="2" type="ORF">LXM24_12295</name>
</gene>
<organism evidence="2 3">
    <name type="scientific">Dyadobacter fanqingshengii</name>
    <dbReference type="NCBI Taxonomy" id="2906443"/>
    <lineage>
        <taxon>Bacteria</taxon>
        <taxon>Pseudomonadati</taxon>
        <taxon>Bacteroidota</taxon>
        <taxon>Cytophagia</taxon>
        <taxon>Cytophagales</taxon>
        <taxon>Spirosomataceae</taxon>
        <taxon>Dyadobacter</taxon>
    </lineage>
</organism>
<sequence length="275" mass="30034">MKTLVLGGTGKTGRKVAERLQKLNADVRIGSRSASPAFDWEDKSTWDAALDGIDQVYISFQPDLAAPGATAAISALAKSAADAGVKKLVLLSGRGEEEAQQCEQIVMSSGLDWTIVRASFFNQNFSESFLVDSVAAGYVVLPVGDMREPFIDTDDIADVAVAALTDTKHSRKVYEVTGPLLLTFGEAVQEIAEATNREIVYQEVTIGEYEAMLTKYHVPTDVISLLKYLFTEVMDGRNEYLSNGVEEALGRKPTDFKEFVQKTIGTGVWNQSVYK</sequence>
<dbReference type="Proteomes" id="UP001139700">
    <property type="component" value="Unassembled WGS sequence"/>
</dbReference>